<dbReference type="RefSeq" id="WP_206655183.1">
    <property type="nucleotide sequence ID" value="NZ_CP071182.1"/>
</dbReference>
<dbReference type="Gene3D" id="2.60.40.790">
    <property type="match status" value="1"/>
</dbReference>
<organism evidence="4 5">
    <name type="scientific">Alicyclobacillus mengziensis</name>
    <dbReference type="NCBI Taxonomy" id="2931921"/>
    <lineage>
        <taxon>Bacteria</taxon>
        <taxon>Bacillati</taxon>
        <taxon>Bacillota</taxon>
        <taxon>Bacilli</taxon>
        <taxon>Bacillales</taxon>
        <taxon>Alicyclobacillaceae</taxon>
        <taxon>Alicyclobacillus</taxon>
    </lineage>
</organism>
<dbReference type="CDD" id="cd06464">
    <property type="entry name" value="ACD_sHsps-like"/>
    <property type="match status" value="1"/>
</dbReference>
<evidence type="ECO:0000313" key="5">
    <source>
        <dbReference type="Proteomes" id="UP000663505"/>
    </source>
</evidence>
<dbReference type="PROSITE" id="PS01031">
    <property type="entry name" value="SHSP"/>
    <property type="match status" value="1"/>
</dbReference>
<name>A0A9X7VWC9_9BACL</name>
<accession>A0A9X7VWC9</accession>
<dbReference type="Proteomes" id="UP000663505">
    <property type="component" value="Chromosome"/>
</dbReference>
<feature type="domain" description="SHSP" evidence="3">
    <location>
        <begin position="50"/>
        <end position="165"/>
    </location>
</feature>
<protein>
    <submittedName>
        <fullName evidence="4">Hsp20/alpha crystallin family protein</fullName>
    </submittedName>
</protein>
<dbReference type="SUPFAM" id="SSF49764">
    <property type="entry name" value="HSP20-like chaperones"/>
    <property type="match status" value="1"/>
</dbReference>
<keyword evidence="5" id="KW-1185">Reference proteome</keyword>
<reference evidence="4 5" key="1">
    <citation type="submission" date="2021-02" db="EMBL/GenBank/DDBJ databases">
        <title>Alicyclobacillus curvatus sp. nov. and Alicyclobacillus mengziensis sp. nov., two acidophilic bacteria isolated from acid mine drainage.</title>
        <authorList>
            <person name="Huang Y."/>
        </authorList>
    </citation>
    <scope>NUCLEOTIDE SEQUENCE [LARGE SCALE GENOMIC DNA]</scope>
    <source>
        <strain evidence="4 5">S30H14</strain>
    </source>
</reference>
<evidence type="ECO:0000259" key="3">
    <source>
        <dbReference type="PROSITE" id="PS01031"/>
    </source>
</evidence>
<evidence type="ECO:0000313" key="4">
    <source>
        <dbReference type="EMBL" id="QSO45810.1"/>
    </source>
</evidence>
<dbReference type="KEGG" id="afx:JZ786_14815"/>
<dbReference type="InterPro" id="IPR008978">
    <property type="entry name" value="HSP20-like_chaperone"/>
</dbReference>
<sequence>MGTKGRDVNNNPFEMLKNLGDMKDMKKILGDDFFKSIPFPQWQQMAENSEDEEVSFPRLDLFERGQELIAVIEIPGLEGPTEISLSVGPYALFVKGSLPTLPAREGDVHLSERHHGAFEREVEFPVRVDESSVKAAYAQGLLTVRVTKYQSAQGNTDQYIPISFD</sequence>
<dbReference type="AlphaFoldDB" id="A0A9X7VWC9"/>
<comment type="similarity">
    <text evidence="1 2">Belongs to the small heat shock protein (HSP20) family.</text>
</comment>
<dbReference type="EMBL" id="CP071182">
    <property type="protein sequence ID" value="QSO45810.1"/>
    <property type="molecule type" value="Genomic_DNA"/>
</dbReference>
<gene>
    <name evidence="4" type="ORF">JZ786_14815</name>
</gene>
<dbReference type="Pfam" id="PF00011">
    <property type="entry name" value="HSP20"/>
    <property type="match status" value="1"/>
</dbReference>
<evidence type="ECO:0000256" key="2">
    <source>
        <dbReference type="RuleBase" id="RU003616"/>
    </source>
</evidence>
<proteinExistence type="inferred from homology"/>
<evidence type="ECO:0000256" key="1">
    <source>
        <dbReference type="PROSITE-ProRule" id="PRU00285"/>
    </source>
</evidence>
<dbReference type="InterPro" id="IPR002068">
    <property type="entry name" value="A-crystallin/Hsp20_dom"/>
</dbReference>